<dbReference type="CDD" id="cd05233">
    <property type="entry name" value="SDR_c"/>
    <property type="match status" value="1"/>
</dbReference>
<dbReference type="SUPFAM" id="SSF51735">
    <property type="entry name" value="NAD(P)-binding Rossmann-fold domains"/>
    <property type="match status" value="1"/>
</dbReference>
<dbReference type="PANTHER" id="PTHR24321:SF8">
    <property type="entry name" value="ESTRADIOL 17-BETA-DEHYDROGENASE 8-RELATED"/>
    <property type="match status" value="1"/>
</dbReference>
<name>A0ABR1FAX0_9ASCO</name>
<dbReference type="PRINTS" id="PR00081">
    <property type="entry name" value="GDHRDH"/>
</dbReference>
<dbReference type="RefSeq" id="XP_064770013.1">
    <property type="nucleotide sequence ID" value="XM_064909668.1"/>
</dbReference>
<gene>
    <name evidence="4" type="ORF">BZA70DRAFT_146</name>
</gene>
<dbReference type="GeneID" id="90035180"/>
<dbReference type="PRINTS" id="PR00080">
    <property type="entry name" value="SDRFAMILY"/>
</dbReference>
<keyword evidence="5" id="KW-1185">Reference proteome</keyword>
<keyword evidence="2" id="KW-0521">NADP</keyword>
<dbReference type="InterPro" id="IPR020904">
    <property type="entry name" value="Sc_DH/Rdtase_CS"/>
</dbReference>
<evidence type="ECO:0008006" key="6">
    <source>
        <dbReference type="Google" id="ProtNLM"/>
    </source>
</evidence>
<dbReference type="Pfam" id="PF13561">
    <property type="entry name" value="adh_short_C2"/>
    <property type="match status" value="1"/>
</dbReference>
<dbReference type="InterPro" id="IPR002347">
    <property type="entry name" value="SDR_fam"/>
</dbReference>
<reference evidence="4 5" key="1">
    <citation type="submission" date="2024-03" db="EMBL/GenBank/DDBJ databases">
        <title>Genome-scale model development and genomic sequencing of the oleaginous clade Lipomyces.</title>
        <authorList>
            <consortium name="Lawrence Berkeley National Laboratory"/>
            <person name="Czajka J.J."/>
            <person name="Han Y."/>
            <person name="Kim J."/>
            <person name="Mondo S.J."/>
            <person name="Hofstad B.A."/>
            <person name="Robles A."/>
            <person name="Haridas S."/>
            <person name="Riley R."/>
            <person name="LaButti K."/>
            <person name="Pangilinan J."/>
            <person name="Andreopoulos W."/>
            <person name="Lipzen A."/>
            <person name="Yan J."/>
            <person name="Wang M."/>
            <person name="Ng V."/>
            <person name="Grigoriev I.V."/>
            <person name="Spatafora J.W."/>
            <person name="Magnuson J.K."/>
            <person name="Baker S.E."/>
            <person name="Pomraning K.R."/>
        </authorList>
    </citation>
    <scope>NUCLEOTIDE SEQUENCE [LARGE SCALE GENOMIC DNA]</scope>
    <source>
        <strain evidence="4 5">Phaff 52-87</strain>
    </source>
</reference>
<dbReference type="InterPro" id="IPR036291">
    <property type="entry name" value="NAD(P)-bd_dom_sf"/>
</dbReference>
<evidence type="ECO:0000313" key="5">
    <source>
        <dbReference type="Proteomes" id="UP001498771"/>
    </source>
</evidence>
<dbReference type="PROSITE" id="PS00061">
    <property type="entry name" value="ADH_SHORT"/>
    <property type="match status" value="1"/>
</dbReference>
<proteinExistence type="inferred from homology"/>
<dbReference type="EMBL" id="JBBJBU010000001">
    <property type="protein sequence ID" value="KAK7206980.1"/>
    <property type="molecule type" value="Genomic_DNA"/>
</dbReference>
<dbReference type="Proteomes" id="UP001498771">
    <property type="component" value="Unassembled WGS sequence"/>
</dbReference>
<dbReference type="PANTHER" id="PTHR24321">
    <property type="entry name" value="DEHYDROGENASES, SHORT CHAIN"/>
    <property type="match status" value="1"/>
</dbReference>
<organism evidence="4 5">
    <name type="scientific">Myxozyma melibiosi</name>
    <dbReference type="NCBI Taxonomy" id="54550"/>
    <lineage>
        <taxon>Eukaryota</taxon>
        <taxon>Fungi</taxon>
        <taxon>Dikarya</taxon>
        <taxon>Ascomycota</taxon>
        <taxon>Saccharomycotina</taxon>
        <taxon>Lipomycetes</taxon>
        <taxon>Lipomycetales</taxon>
        <taxon>Lipomycetaceae</taxon>
        <taxon>Myxozyma</taxon>
    </lineage>
</organism>
<evidence type="ECO:0000256" key="3">
    <source>
        <dbReference type="ARBA" id="ARBA00023002"/>
    </source>
</evidence>
<evidence type="ECO:0000256" key="2">
    <source>
        <dbReference type="ARBA" id="ARBA00022857"/>
    </source>
</evidence>
<evidence type="ECO:0000256" key="1">
    <source>
        <dbReference type="ARBA" id="ARBA00006484"/>
    </source>
</evidence>
<accession>A0ABR1FAX0</accession>
<comment type="similarity">
    <text evidence="1">Belongs to the short-chain dehydrogenases/reductases (SDR) family.</text>
</comment>
<keyword evidence="3" id="KW-0560">Oxidoreductase</keyword>
<comment type="caution">
    <text evidence="4">The sequence shown here is derived from an EMBL/GenBank/DDBJ whole genome shotgun (WGS) entry which is preliminary data.</text>
</comment>
<evidence type="ECO:0000313" key="4">
    <source>
        <dbReference type="EMBL" id="KAK7206980.1"/>
    </source>
</evidence>
<protein>
    <recommendedName>
        <fullName evidence="6">NAD(P)-binding protein</fullName>
    </recommendedName>
</protein>
<dbReference type="Gene3D" id="3.40.50.720">
    <property type="entry name" value="NAD(P)-binding Rossmann-like Domain"/>
    <property type="match status" value="1"/>
</dbReference>
<sequence length="275" mass="29402">MTASKVLEGKVALVTGASSGMGRATTALLASHGANIVCCDLNPKPNPKGFEKDLHLTTVEVVEQLGQKAIFCQVDISNLKQVEEAFTKAVETFGRLDINVNCAGFWAPFGPFGEETDELWQKMVAINTLGTSKCMRLAVKQFMKQEVDEALGSRGRIVNVSSCAGHFSFPGEVAYSATKAAVNHMTRAAATDHAKDYININVVAPGVVHTGMARGNIEDKDISALMKKSTPWPRLGTTQDIAESIVFLCLPGSQWITGQLLAVDGGMTLGVPYPT</sequence>